<reference evidence="1" key="2">
    <citation type="submission" date="2024-02" db="EMBL/GenBank/DDBJ databases">
        <title>Comparative genomics of Cryptococcus and Kwoniella reveals pathogenesis evolution and contrasting modes of karyotype evolution via chromosome fusion or intercentromeric recombination.</title>
        <authorList>
            <person name="Coelho M.A."/>
            <person name="David-Palma M."/>
            <person name="Shea T."/>
            <person name="Bowers K."/>
            <person name="McGinley-Smith S."/>
            <person name="Mohammad A.W."/>
            <person name="Gnirke A."/>
            <person name="Yurkov A.M."/>
            <person name="Nowrousian M."/>
            <person name="Sun S."/>
            <person name="Cuomo C.A."/>
            <person name="Heitman J."/>
        </authorList>
    </citation>
    <scope>NUCLEOTIDE SEQUENCE</scope>
    <source>
        <strain evidence="1">CBS 10118</strain>
    </source>
</reference>
<dbReference type="EMBL" id="CP144541">
    <property type="protein sequence ID" value="WVW78874.1"/>
    <property type="molecule type" value="Genomic_DNA"/>
</dbReference>
<gene>
    <name evidence="1" type="ORF">I302_100837</name>
</gene>
<evidence type="ECO:0000313" key="1">
    <source>
        <dbReference type="EMBL" id="WVW78874.1"/>
    </source>
</evidence>
<sequence length="89" mass="10118">MCHRSTTLTFKFANLISQPLPGMKSREAGVISEFRSITATSEKDASRFVKKYKTLEAALDAFYNDLFVGEGMDDKAERKESGMDERMER</sequence>
<name>A0AAJ8K0K2_9TREE</name>
<protein>
    <submittedName>
        <fullName evidence="1">Uncharacterized protein</fullName>
    </submittedName>
</protein>
<evidence type="ECO:0000313" key="2">
    <source>
        <dbReference type="Proteomes" id="UP000092730"/>
    </source>
</evidence>
<dbReference type="AlphaFoldDB" id="A0AAJ8K0K2"/>
<reference evidence="1" key="1">
    <citation type="submission" date="2013-07" db="EMBL/GenBank/DDBJ databases">
        <authorList>
            <consortium name="The Broad Institute Genome Sequencing Platform"/>
            <person name="Cuomo C."/>
            <person name="Litvintseva A."/>
            <person name="Chen Y."/>
            <person name="Heitman J."/>
            <person name="Sun S."/>
            <person name="Springer D."/>
            <person name="Dromer F."/>
            <person name="Young S.K."/>
            <person name="Zeng Q."/>
            <person name="Gargeya S."/>
            <person name="Fitzgerald M."/>
            <person name="Abouelleil A."/>
            <person name="Alvarado L."/>
            <person name="Berlin A.M."/>
            <person name="Chapman S.B."/>
            <person name="Dewar J."/>
            <person name="Goldberg J."/>
            <person name="Griggs A."/>
            <person name="Gujja S."/>
            <person name="Hansen M."/>
            <person name="Howarth C."/>
            <person name="Imamovic A."/>
            <person name="Larimer J."/>
            <person name="McCowan C."/>
            <person name="Murphy C."/>
            <person name="Pearson M."/>
            <person name="Priest M."/>
            <person name="Roberts A."/>
            <person name="Saif S."/>
            <person name="Shea T."/>
            <person name="Sykes S."/>
            <person name="Wortman J."/>
            <person name="Nusbaum C."/>
            <person name="Birren B."/>
        </authorList>
    </citation>
    <scope>NUCLEOTIDE SEQUENCE</scope>
    <source>
        <strain evidence="1">CBS 10118</strain>
    </source>
</reference>
<dbReference type="GeneID" id="30208609"/>
<organism evidence="1 2">
    <name type="scientific">Kwoniella bestiolae CBS 10118</name>
    <dbReference type="NCBI Taxonomy" id="1296100"/>
    <lineage>
        <taxon>Eukaryota</taxon>
        <taxon>Fungi</taxon>
        <taxon>Dikarya</taxon>
        <taxon>Basidiomycota</taxon>
        <taxon>Agaricomycotina</taxon>
        <taxon>Tremellomycetes</taxon>
        <taxon>Tremellales</taxon>
        <taxon>Cryptococcaceae</taxon>
        <taxon>Kwoniella</taxon>
    </lineage>
</organism>
<accession>A0AAJ8K0K2</accession>
<proteinExistence type="predicted"/>
<dbReference type="KEGG" id="kbi:30208609"/>
<dbReference type="Proteomes" id="UP000092730">
    <property type="component" value="Chromosome 1"/>
</dbReference>
<keyword evidence="2" id="KW-1185">Reference proteome</keyword>
<dbReference type="RefSeq" id="XP_065725232.1">
    <property type="nucleotide sequence ID" value="XM_065869160.1"/>
</dbReference>